<dbReference type="EMBL" id="HBUF01380523">
    <property type="protein sequence ID" value="CAG6730063.1"/>
    <property type="molecule type" value="Transcribed_RNA"/>
</dbReference>
<feature type="chain" id="PRO_5036262904" evidence="4">
    <location>
        <begin position="30"/>
        <end position="269"/>
    </location>
</feature>
<evidence type="ECO:0000256" key="3">
    <source>
        <dbReference type="ARBA" id="ARBA00060902"/>
    </source>
</evidence>
<dbReference type="EMBL" id="HBUF01380521">
    <property type="protein sequence ID" value="CAG6730061.1"/>
    <property type="molecule type" value="Transcribed_RNA"/>
</dbReference>
<proteinExistence type="inferred from homology"/>
<dbReference type="AlphaFoldDB" id="A0A8D9DUT0"/>
<dbReference type="EMBL" id="HBUF01380520">
    <property type="protein sequence ID" value="CAG6730060.1"/>
    <property type="molecule type" value="Transcribed_RNA"/>
</dbReference>
<dbReference type="FunFam" id="3.15.10.30:FF:000001">
    <property type="entry name" value="Takeout-like protein 1"/>
    <property type="match status" value="1"/>
</dbReference>
<protein>
    <submittedName>
        <fullName evidence="5">Protein takeout</fullName>
    </submittedName>
</protein>
<keyword evidence="2" id="KW-0090">Biological rhythms</keyword>
<keyword evidence="1 4" id="KW-0732">Signal</keyword>
<dbReference type="Pfam" id="PF06585">
    <property type="entry name" value="JHBP"/>
    <property type="match status" value="1"/>
</dbReference>
<accession>A0A8D9DUT0</accession>
<dbReference type="SMART" id="SM00700">
    <property type="entry name" value="JHBP"/>
    <property type="match status" value="1"/>
</dbReference>
<name>A0A8D9DUT0_9HEMI</name>
<evidence type="ECO:0000256" key="1">
    <source>
        <dbReference type="ARBA" id="ARBA00022729"/>
    </source>
</evidence>
<sequence>MVTRTFMQSSARLIFFGSLLLIILESGESAYKWPAWVKPCRKSDGPTDECVTRRIAEALPNLLNGYPKAHIPKLDPLAIKSLSVSTGNKQVGLSLTLNDCLFYGTKITEFYKVHHDFEKKHCDFYWRVPKLTILGQYKMDGKVLLVPIHGKGDGNITLTDVLSEMGLDYELVPKKGLHYARSINSNMTFSVGRAYFDLKNLFDGDKYLGAQMNAFLNENNADVIQEFGPAVGDAFNKVFRSIIQIILDLVALETIYPDIEIDPNKQHVD</sequence>
<dbReference type="PANTHER" id="PTHR11008">
    <property type="entry name" value="PROTEIN TAKEOUT-LIKE PROTEIN"/>
    <property type="match status" value="1"/>
</dbReference>
<dbReference type="InterPro" id="IPR010562">
    <property type="entry name" value="Haemolymph_juvenile_hormone-bd"/>
</dbReference>
<dbReference type="InterPro" id="IPR038606">
    <property type="entry name" value="To_sf"/>
</dbReference>
<reference evidence="5" key="1">
    <citation type="submission" date="2021-05" db="EMBL/GenBank/DDBJ databases">
        <authorList>
            <person name="Alioto T."/>
            <person name="Alioto T."/>
            <person name="Gomez Garrido J."/>
        </authorList>
    </citation>
    <scope>NUCLEOTIDE SEQUENCE</scope>
</reference>
<dbReference type="GO" id="GO:0005615">
    <property type="term" value="C:extracellular space"/>
    <property type="evidence" value="ECO:0007669"/>
    <property type="project" value="TreeGrafter"/>
</dbReference>
<dbReference type="EMBL" id="HBUF01380522">
    <property type="protein sequence ID" value="CAG6730062.1"/>
    <property type="molecule type" value="Transcribed_RNA"/>
</dbReference>
<feature type="signal peptide" evidence="4">
    <location>
        <begin position="1"/>
        <end position="29"/>
    </location>
</feature>
<comment type="similarity">
    <text evidence="3">Belongs to the TO family.</text>
</comment>
<dbReference type="Gene3D" id="3.15.10.30">
    <property type="entry name" value="Haemolymph juvenile hormone binding protein"/>
    <property type="match status" value="1"/>
</dbReference>
<dbReference type="GO" id="GO:0007623">
    <property type="term" value="P:circadian rhythm"/>
    <property type="evidence" value="ECO:0007669"/>
    <property type="project" value="UniProtKB-ARBA"/>
</dbReference>
<dbReference type="PANTHER" id="PTHR11008:SF32">
    <property type="entry name" value="CIRCADIAN CLOCK-CONTROLLED PROTEIN DAYWAKE-RELATED"/>
    <property type="match status" value="1"/>
</dbReference>
<evidence type="ECO:0000256" key="2">
    <source>
        <dbReference type="ARBA" id="ARBA00023108"/>
    </source>
</evidence>
<evidence type="ECO:0000313" key="5">
    <source>
        <dbReference type="EMBL" id="CAG6730062.1"/>
    </source>
</evidence>
<evidence type="ECO:0000256" key="4">
    <source>
        <dbReference type="SAM" id="SignalP"/>
    </source>
</evidence>
<organism evidence="5">
    <name type="scientific">Cacopsylla melanoneura</name>
    <dbReference type="NCBI Taxonomy" id="428564"/>
    <lineage>
        <taxon>Eukaryota</taxon>
        <taxon>Metazoa</taxon>
        <taxon>Ecdysozoa</taxon>
        <taxon>Arthropoda</taxon>
        <taxon>Hexapoda</taxon>
        <taxon>Insecta</taxon>
        <taxon>Pterygota</taxon>
        <taxon>Neoptera</taxon>
        <taxon>Paraneoptera</taxon>
        <taxon>Hemiptera</taxon>
        <taxon>Sternorrhyncha</taxon>
        <taxon>Psylloidea</taxon>
        <taxon>Psyllidae</taxon>
        <taxon>Psyllinae</taxon>
        <taxon>Cacopsylla</taxon>
    </lineage>
</organism>